<reference evidence="1 2" key="1">
    <citation type="submission" date="2019-06" db="EMBL/GenBank/DDBJ databases">
        <title>Sequencing the genomes of 1000 actinobacteria strains.</title>
        <authorList>
            <person name="Klenk H.-P."/>
        </authorList>
    </citation>
    <scope>NUCLEOTIDE SEQUENCE [LARGE SCALE GENOMIC DNA]</scope>
    <source>
        <strain evidence="1 2">DSM 102131</strain>
    </source>
</reference>
<sequence length="48" mass="5008">MSGRRLARRVGVMLMLVALAAGVGAGLIGNGPVQIRTFDYVWTAPPAP</sequence>
<organism evidence="1 2">
    <name type="scientific">Micromonospora palomenae</name>
    <dbReference type="NCBI Taxonomy" id="1461247"/>
    <lineage>
        <taxon>Bacteria</taxon>
        <taxon>Bacillati</taxon>
        <taxon>Actinomycetota</taxon>
        <taxon>Actinomycetes</taxon>
        <taxon>Micromonosporales</taxon>
        <taxon>Micromonosporaceae</taxon>
        <taxon>Micromonospora</taxon>
    </lineage>
</organism>
<proteinExistence type="predicted"/>
<dbReference type="Proteomes" id="UP000319927">
    <property type="component" value="Unassembled WGS sequence"/>
</dbReference>
<dbReference type="AlphaFoldDB" id="A0A561WHE9"/>
<evidence type="ECO:0000313" key="2">
    <source>
        <dbReference type="Proteomes" id="UP000319927"/>
    </source>
</evidence>
<evidence type="ECO:0000313" key="1">
    <source>
        <dbReference type="EMBL" id="TWG23297.1"/>
    </source>
</evidence>
<accession>A0A561WHE9</accession>
<comment type="caution">
    <text evidence="1">The sequence shown here is derived from an EMBL/GenBank/DDBJ whole genome shotgun (WGS) entry which is preliminary data.</text>
</comment>
<dbReference type="EMBL" id="VIXA01000002">
    <property type="protein sequence ID" value="TWG23297.1"/>
    <property type="molecule type" value="Genomic_DNA"/>
</dbReference>
<keyword evidence="2" id="KW-1185">Reference proteome</keyword>
<gene>
    <name evidence="1" type="ORF">FHX75_121845</name>
</gene>
<name>A0A561WHE9_9ACTN</name>
<protein>
    <submittedName>
        <fullName evidence="1">Uncharacterized protein</fullName>
    </submittedName>
</protein>